<accession>A0ABT6PJ22</accession>
<dbReference type="RefSeq" id="WP_281454330.1">
    <property type="nucleotide sequence ID" value="NZ_JASAOF010000002.1"/>
</dbReference>
<organism evidence="1 2">
    <name type="scientific">Saccharopolyspora ipomoeae</name>
    <dbReference type="NCBI Taxonomy" id="3042027"/>
    <lineage>
        <taxon>Bacteria</taxon>
        <taxon>Bacillati</taxon>
        <taxon>Actinomycetota</taxon>
        <taxon>Actinomycetes</taxon>
        <taxon>Pseudonocardiales</taxon>
        <taxon>Pseudonocardiaceae</taxon>
        <taxon>Saccharopolyspora</taxon>
    </lineage>
</organism>
<protein>
    <submittedName>
        <fullName evidence="1">Uncharacterized protein</fullName>
    </submittedName>
</protein>
<evidence type="ECO:0000313" key="2">
    <source>
        <dbReference type="Proteomes" id="UP001237595"/>
    </source>
</evidence>
<gene>
    <name evidence="1" type="ORF">QFW96_05000</name>
</gene>
<evidence type="ECO:0000313" key="1">
    <source>
        <dbReference type="EMBL" id="MDI2027952.1"/>
    </source>
</evidence>
<name>A0ABT6PJ22_9PSEU</name>
<dbReference type="EMBL" id="JASAOF010000002">
    <property type="protein sequence ID" value="MDI2027952.1"/>
    <property type="molecule type" value="Genomic_DNA"/>
</dbReference>
<proteinExistence type="predicted"/>
<reference evidence="1 2" key="1">
    <citation type="submission" date="2023-04" db="EMBL/GenBank/DDBJ databases">
        <title>Draft genome sequence of Saccharopolyspora sp. TS4A08 isolated from sweet potato rhizospheric soil.</title>
        <authorList>
            <person name="Suksaard P."/>
            <person name="Duangmal K."/>
        </authorList>
    </citation>
    <scope>NUCLEOTIDE SEQUENCE [LARGE SCALE GENOMIC DNA]</scope>
    <source>
        <strain evidence="1 2">TS4A08</strain>
    </source>
</reference>
<keyword evidence="2" id="KW-1185">Reference proteome</keyword>
<dbReference type="Proteomes" id="UP001237595">
    <property type="component" value="Unassembled WGS sequence"/>
</dbReference>
<sequence length="202" mass="22135">MRPAGVRGRIEELRREQQRLAEAHPEREWVRAVAWWLHGCALLGYGDAGAGSVVEAYRRVLAADRPGQQRGSGAWQRGAVECLRQLREPLREVAADPQRNAARDDEIAAPVLLRIPAAVFLGRTGPDTHFPLAGLNAAGALGAQAITAYEALTFVCAAGHYEPDRAPMDSMRALRTRYEDHPAQRPALEAEIRAALQTFEIG</sequence>
<comment type="caution">
    <text evidence="1">The sequence shown here is derived from an EMBL/GenBank/DDBJ whole genome shotgun (WGS) entry which is preliminary data.</text>
</comment>